<comment type="caution">
    <text evidence="2">The sequence shown here is derived from an EMBL/GenBank/DDBJ whole genome shotgun (WGS) entry which is preliminary data.</text>
</comment>
<gene>
    <name evidence="2" type="ORF">rosag_02420</name>
</gene>
<dbReference type="EMBL" id="BRXS01000001">
    <property type="protein sequence ID" value="GLC23729.1"/>
    <property type="molecule type" value="Genomic_DNA"/>
</dbReference>
<dbReference type="SUPFAM" id="SSF53850">
    <property type="entry name" value="Periplasmic binding protein-like II"/>
    <property type="match status" value="1"/>
</dbReference>
<feature type="chain" id="PRO_5041391694" description="Phosphate ABC transporter substrate-binding protein" evidence="1">
    <location>
        <begin position="29"/>
        <end position="147"/>
    </location>
</feature>
<name>A0AA37VDI4_9BACT</name>
<sequence>MIPQMLSRVAALAGLALALLAGAPRAAAAQEFKLVAHTSLSVDAIDATTAQKVFLKQVNKVGGAAVTPVDLAPASAVREAFSKKVVGRPVGAVQQYWQQKIFSGGDVPPATKASDKDVVEFVKNTPGAIGYVSAGASTDGVKVLSLK</sequence>
<protein>
    <recommendedName>
        <fullName evidence="4">Phosphate ABC transporter substrate-binding protein</fullName>
    </recommendedName>
</protein>
<keyword evidence="3" id="KW-1185">Reference proteome</keyword>
<proteinExistence type="predicted"/>
<dbReference type="Proteomes" id="UP001161325">
    <property type="component" value="Unassembled WGS sequence"/>
</dbReference>
<feature type="signal peptide" evidence="1">
    <location>
        <begin position="1"/>
        <end position="28"/>
    </location>
</feature>
<evidence type="ECO:0000256" key="1">
    <source>
        <dbReference type="SAM" id="SignalP"/>
    </source>
</evidence>
<reference evidence="2" key="1">
    <citation type="submission" date="2022-08" db="EMBL/GenBank/DDBJ databases">
        <title>Draft genome sequencing of Roseisolibacter agri AW1220.</title>
        <authorList>
            <person name="Tobiishi Y."/>
            <person name="Tonouchi A."/>
        </authorList>
    </citation>
    <scope>NUCLEOTIDE SEQUENCE</scope>
    <source>
        <strain evidence="2">AW1220</strain>
    </source>
</reference>
<dbReference type="Gene3D" id="3.40.190.10">
    <property type="entry name" value="Periplasmic binding protein-like II"/>
    <property type="match status" value="1"/>
</dbReference>
<organism evidence="2 3">
    <name type="scientific">Roseisolibacter agri</name>
    <dbReference type="NCBI Taxonomy" id="2014610"/>
    <lineage>
        <taxon>Bacteria</taxon>
        <taxon>Pseudomonadati</taxon>
        <taxon>Gemmatimonadota</taxon>
        <taxon>Gemmatimonadia</taxon>
        <taxon>Gemmatimonadales</taxon>
        <taxon>Gemmatimonadaceae</taxon>
        <taxon>Roseisolibacter</taxon>
    </lineage>
</organism>
<accession>A0AA37VDI4</accession>
<evidence type="ECO:0008006" key="4">
    <source>
        <dbReference type="Google" id="ProtNLM"/>
    </source>
</evidence>
<keyword evidence="1" id="KW-0732">Signal</keyword>
<evidence type="ECO:0000313" key="2">
    <source>
        <dbReference type="EMBL" id="GLC23729.1"/>
    </source>
</evidence>
<dbReference type="RefSeq" id="WP_284348173.1">
    <property type="nucleotide sequence ID" value="NZ_BRXS01000001.1"/>
</dbReference>
<evidence type="ECO:0000313" key="3">
    <source>
        <dbReference type="Proteomes" id="UP001161325"/>
    </source>
</evidence>
<dbReference type="AlphaFoldDB" id="A0AA37VDI4"/>